<feature type="transmembrane region" description="Helical" evidence="9">
    <location>
        <begin position="12"/>
        <end position="33"/>
    </location>
</feature>
<dbReference type="Gene3D" id="1.20.1640.10">
    <property type="entry name" value="Multidrug efflux transporter AcrB transmembrane domain"/>
    <property type="match status" value="2"/>
</dbReference>
<dbReference type="Pfam" id="PF00873">
    <property type="entry name" value="ACR_tran"/>
    <property type="match status" value="1"/>
</dbReference>
<dbReference type="Proteomes" id="UP000618591">
    <property type="component" value="Unassembled WGS sequence"/>
</dbReference>
<dbReference type="Gene3D" id="3.30.70.1440">
    <property type="entry name" value="Multidrug efflux transporter AcrB pore domain"/>
    <property type="match status" value="1"/>
</dbReference>
<keyword evidence="3" id="KW-0813">Transport</keyword>
<dbReference type="InterPro" id="IPR001036">
    <property type="entry name" value="Acrflvin-R"/>
</dbReference>
<dbReference type="InterPro" id="IPR027463">
    <property type="entry name" value="AcrB_DN_DC_subdom"/>
</dbReference>
<accession>A0ABQ1G6Q8</accession>
<dbReference type="NCBIfam" id="TIGR00914">
    <property type="entry name" value="2A0601"/>
    <property type="match status" value="1"/>
</dbReference>
<comment type="similarity">
    <text evidence="2">Belongs to the resistance-nodulation-cell division (RND) (TC 2.A.6) family.</text>
</comment>
<feature type="transmembrane region" description="Helical" evidence="9">
    <location>
        <begin position="929"/>
        <end position="953"/>
    </location>
</feature>
<dbReference type="RefSeq" id="WP_188445277.1">
    <property type="nucleotide sequence ID" value="NZ_BMDW01000002.1"/>
</dbReference>
<feature type="transmembrane region" description="Helical" evidence="9">
    <location>
        <begin position="479"/>
        <end position="503"/>
    </location>
</feature>
<evidence type="ECO:0000256" key="4">
    <source>
        <dbReference type="ARBA" id="ARBA00022475"/>
    </source>
</evidence>
<evidence type="ECO:0000256" key="7">
    <source>
        <dbReference type="ARBA" id="ARBA00023136"/>
    </source>
</evidence>
<comment type="caution">
    <text evidence="10">The sequence shown here is derived from an EMBL/GenBank/DDBJ whole genome shotgun (WGS) entry which is preliminary data.</text>
</comment>
<dbReference type="Gene3D" id="3.30.2090.10">
    <property type="entry name" value="Multidrug efflux transporter AcrB TolC docking domain, DN and DC subdomains"/>
    <property type="match status" value="2"/>
</dbReference>
<dbReference type="EMBL" id="BMDW01000002">
    <property type="protein sequence ID" value="GGA37822.1"/>
    <property type="molecule type" value="Genomic_DNA"/>
</dbReference>
<feature type="transmembrane region" description="Helical" evidence="9">
    <location>
        <begin position="524"/>
        <end position="550"/>
    </location>
</feature>
<dbReference type="PANTHER" id="PTHR32063:SF12">
    <property type="entry name" value="CATION EFFLUX SYSTEM PROTEIN"/>
    <property type="match status" value="1"/>
</dbReference>
<evidence type="ECO:0000256" key="9">
    <source>
        <dbReference type="SAM" id="Phobius"/>
    </source>
</evidence>
<dbReference type="Gene3D" id="3.30.70.1430">
    <property type="entry name" value="Multidrug efflux transporter AcrB pore domain"/>
    <property type="match status" value="2"/>
</dbReference>
<evidence type="ECO:0000313" key="11">
    <source>
        <dbReference type="Proteomes" id="UP000618591"/>
    </source>
</evidence>
<dbReference type="Gene3D" id="3.30.70.1320">
    <property type="entry name" value="Multidrug efflux transporter AcrB pore domain like"/>
    <property type="match status" value="1"/>
</dbReference>
<gene>
    <name evidence="10" type="ORF">GCM10011395_05190</name>
</gene>
<feature type="transmembrane region" description="Helical" evidence="9">
    <location>
        <begin position="361"/>
        <end position="381"/>
    </location>
</feature>
<keyword evidence="4" id="KW-1003">Cell membrane</keyword>
<feature type="region of interest" description="Disordered" evidence="8">
    <location>
        <begin position="1039"/>
        <end position="1063"/>
    </location>
</feature>
<name>A0ABQ1G6Q8_9SPHN</name>
<feature type="transmembrane region" description="Helical" evidence="9">
    <location>
        <begin position="335"/>
        <end position="354"/>
    </location>
</feature>
<evidence type="ECO:0000256" key="2">
    <source>
        <dbReference type="ARBA" id="ARBA00010942"/>
    </source>
</evidence>
<keyword evidence="6 9" id="KW-1133">Transmembrane helix</keyword>
<sequence>MNRIVEFALRQRLLIVGIFAAMLVAGAVGFWNLNIEAYPDPVPPMVEVITQTQGLSAEEMERNVTIPIEVGMAGIPHLTAIRAISLFGLSDVKIQFSYDVTNDAAKQEVINRLSQLPPLSGGAQPTLSPTSPVGEIYRYKISAPPGYSVMDLKTLQDWVLQRRFKRIAGVIDVTGWGGKLRAYDVVIDSDRLAAHGVAISQVLAALGKSDGNVGGQTINFGAQSAIVRGVGLIQSAAGIENVLVGTASGQPILLKDVAHVQIGNAPRLGIAGYNNEDDIVQGIVLMQRGAKSMPTIEAVQQEVTDINESGILPPGVHLDRIYDRSDLIRLTIHTVLENLIAGIALIFFLQWAFLGNLRSAIIVAATIPFALAFAILILVLQGESANLLSVGALDFGLVVDASVIMVENIFRHMVERSGHVESGRGHYTPASRFSAVLGATSEVSRGIFFAAAIIIASFLPLFTLTGVEGHIFGPMAKTYAYAITGGLIATFTVAPVLATMLLPDTLSEAETWIVSRLRRWYEPAAAFALSNRVLSIGGGVLLLGAAVIGMRSLGIEFLPHLEEGNLYIRASLPPSISLEAGQPVVNGVRRMIAGYPEVESVLSAHGRPDDGTDSTGFFNAEFFVPLKPFGDWPAGVTKETLTAELSKKLQAQYRGVDFSFSQYIEDNVEEAASGVKGANSIKLFGPDLATLEKYADSIKDQMAKVPGIVDLGVFQSLGQPTVRIDVDRARASRYGLTPDDINTTVAAAIGGQSSAQLFEKGTDRHFPIVVRLKPEQRDGIDAIRRITIGAPAPNGSGTIQVPLSEVADVKLTSGASFIYREHQERYIPIKFSVRGRDLGGAVAEARARISRNVQLPSGYHLEWAGELDNLNNAVARLEIVVPISLLLILLLLYANFGSIRDSLLAFSAIPMAIIGGVLALALTGTAFSISSAIGFVALFGIAVMDGILVVTTYNQAIDEHADRQAALATTVRHSLRPVVMTCLVAAIGLLPAALSNGIGSQVQKPLALVVVGGMTLAPLLILLLLPVLIDRFSRRVKPEDRGAHGRDVGHHPTQGMDSQETPA</sequence>
<feature type="transmembrane region" description="Helical" evidence="9">
    <location>
        <begin position="879"/>
        <end position="896"/>
    </location>
</feature>
<evidence type="ECO:0000256" key="6">
    <source>
        <dbReference type="ARBA" id="ARBA00022989"/>
    </source>
</evidence>
<keyword evidence="5 9" id="KW-0812">Transmembrane</keyword>
<feature type="transmembrane region" description="Helical" evidence="9">
    <location>
        <begin position="903"/>
        <end position="923"/>
    </location>
</feature>
<feature type="transmembrane region" description="Helical" evidence="9">
    <location>
        <begin position="387"/>
        <end position="406"/>
    </location>
</feature>
<dbReference type="SUPFAM" id="SSF82693">
    <property type="entry name" value="Multidrug efflux transporter AcrB pore domain, PN1, PN2, PC1 and PC2 subdomains"/>
    <property type="match status" value="3"/>
</dbReference>
<feature type="compositionally biased region" description="Basic and acidic residues" evidence="8">
    <location>
        <begin position="1039"/>
        <end position="1050"/>
    </location>
</feature>
<evidence type="ECO:0000256" key="1">
    <source>
        <dbReference type="ARBA" id="ARBA00004651"/>
    </source>
</evidence>
<feature type="transmembrane region" description="Helical" evidence="9">
    <location>
        <begin position="974"/>
        <end position="994"/>
    </location>
</feature>
<dbReference type="PANTHER" id="PTHR32063">
    <property type="match status" value="1"/>
</dbReference>
<reference evidence="11" key="1">
    <citation type="journal article" date="2019" name="Int. J. Syst. Evol. Microbiol.">
        <title>The Global Catalogue of Microorganisms (GCM) 10K type strain sequencing project: providing services to taxonomists for standard genome sequencing and annotation.</title>
        <authorList>
            <consortium name="The Broad Institute Genomics Platform"/>
            <consortium name="The Broad Institute Genome Sequencing Center for Infectious Disease"/>
            <person name="Wu L."/>
            <person name="Ma J."/>
        </authorList>
    </citation>
    <scope>NUCLEOTIDE SEQUENCE [LARGE SCALE GENOMIC DNA]</scope>
    <source>
        <strain evidence="11">CGMCC 1.10106</strain>
    </source>
</reference>
<comment type="subcellular location">
    <subcellularLocation>
        <location evidence="1">Cell membrane</location>
        <topology evidence="1">Multi-pass membrane protein</topology>
    </subcellularLocation>
</comment>
<evidence type="ECO:0000256" key="3">
    <source>
        <dbReference type="ARBA" id="ARBA00022448"/>
    </source>
</evidence>
<evidence type="ECO:0000313" key="10">
    <source>
        <dbReference type="EMBL" id="GGA37822.1"/>
    </source>
</evidence>
<dbReference type="PRINTS" id="PR00702">
    <property type="entry name" value="ACRIFLAVINRP"/>
</dbReference>
<keyword evidence="11" id="KW-1185">Reference proteome</keyword>
<feature type="transmembrane region" description="Helical" evidence="9">
    <location>
        <begin position="447"/>
        <end position="467"/>
    </location>
</feature>
<dbReference type="SUPFAM" id="SSF82866">
    <property type="entry name" value="Multidrug efflux transporter AcrB transmembrane domain"/>
    <property type="match status" value="2"/>
</dbReference>
<protein>
    <submittedName>
        <fullName evidence="10">Cation efflux system protein</fullName>
    </submittedName>
</protein>
<dbReference type="InterPro" id="IPR004763">
    <property type="entry name" value="CusA-like"/>
</dbReference>
<keyword evidence="7 9" id="KW-0472">Membrane</keyword>
<dbReference type="SUPFAM" id="SSF82714">
    <property type="entry name" value="Multidrug efflux transporter AcrB TolC docking domain, DN and DC subdomains"/>
    <property type="match status" value="2"/>
</dbReference>
<feature type="transmembrane region" description="Helical" evidence="9">
    <location>
        <begin position="1006"/>
        <end position="1029"/>
    </location>
</feature>
<evidence type="ECO:0000256" key="8">
    <source>
        <dbReference type="SAM" id="MobiDB-lite"/>
    </source>
</evidence>
<proteinExistence type="inferred from homology"/>
<organism evidence="10 11">
    <name type="scientific">Sphingomonas psychrolutea</name>
    <dbReference type="NCBI Taxonomy" id="1259676"/>
    <lineage>
        <taxon>Bacteria</taxon>
        <taxon>Pseudomonadati</taxon>
        <taxon>Pseudomonadota</taxon>
        <taxon>Alphaproteobacteria</taxon>
        <taxon>Sphingomonadales</taxon>
        <taxon>Sphingomonadaceae</taxon>
        <taxon>Sphingomonas</taxon>
    </lineage>
</organism>
<evidence type="ECO:0000256" key="5">
    <source>
        <dbReference type="ARBA" id="ARBA00022692"/>
    </source>
</evidence>